<dbReference type="SUPFAM" id="SSF52540">
    <property type="entry name" value="P-loop containing nucleoside triphosphate hydrolases"/>
    <property type="match status" value="1"/>
</dbReference>
<dbReference type="PANTHER" id="PTHR32182:SF22">
    <property type="entry name" value="ATP-DEPENDENT ENDONUCLEASE, OLD FAMILY-RELATED"/>
    <property type="match status" value="1"/>
</dbReference>
<dbReference type="PANTHER" id="PTHR32182">
    <property type="entry name" value="DNA REPLICATION AND REPAIR PROTEIN RECF"/>
    <property type="match status" value="1"/>
</dbReference>
<keyword evidence="4" id="KW-1185">Reference proteome</keyword>
<proteinExistence type="predicted"/>
<dbReference type="EMBL" id="BHEO01000002">
    <property type="protein sequence ID" value="GBU03782.1"/>
    <property type="molecule type" value="Genomic_DNA"/>
</dbReference>
<accession>A0A4R3JF16</accession>
<reference evidence="2 3" key="2">
    <citation type="submission" date="2019-03" db="EMBL/GenBank/DDBJ databases">
        <title>Genomic Encyclopedia of Type Strains, Phase IV (KMG-IV): sequencing the most valuable type-strain genomes for metagenomic binning, comparative biology and taxonomic classification.</title>
        <authorList>
            <person name="Goeker M."/>
        </authorList>
    </citation>
    <scope>NUCLEOTIDE SEQUENCE [LARGE SCALE GENOMIC DNA]</scope>
    <source>
        <strain evidence="2 3">DSM 103426</strain>
    </source>
</reference>
<dbReference type="GO" id="GO:0006302">
    <property type="term" value="P:double-strand break repair"/>
    <property type="evidence" value="ECO:0007669"/>
    <property type="project" value="TreeGrafter"/>
</dbReference>
<dbReference type="EMBL" id="SLZV01000026">
    <property type="protein sequence ID" value="TCS64397.1"/>
    <property type="molecule type" value="Genomic_DNA"/>
</dbReference>
<organism evidence="2 3">
    <name type="scientific">Faecalimonas umbilicata</name>
    <dbReference type="NCBI Taxonomy" id="1912855"/>
    <lineage>
        <taxon>Bacteria</taxon>
        <taxon>Bacillati</taxon>
        <taxon>Bacillota</taxon>
        <taxon>Clostridia</taxon>
        <taxon>Lachnospirales</taxon>
        <taxon>Lachnospiraceae</taxon>
        <taxon>Faecalimonas</taxon>
    </lineage>
</organism>
<evidence type="ECO:0000313" key="1">
    <source>
        <dbReference type="EMBL" id="GBU03782.1"/>
    </source>
</evidence>
<reference evidence="1 4" key="1">
    <citation type="journal article" date="2018" name="Int. J. Syst. Evol. Microbiol.">
        <title>Draft Genome Sequence of Faecalimonas umbilicata JCM 30896T, an Acetate-Producing Bacterium Isolated from Human Feces.</title>
        <authorList>
            <person name="Sakamoto M."/>
            <person name="Ikeyama N."/>
            <person name="Yuki M."/>
            <person name="Ohkuma M."/>
        </authorList>
    </citation>
    <scope>NUCLEOTIDE SEQUENCE [LARGE SCALE GENOMIC DNA]</scope>
    <source>
        <strain evidence="1 4">EGH7</strain>
    </source>
</reference>
<protein>
    <submittedName>
        <fullName evidence="2">AAA15 family ATPase/GTPase</fullName>
    </submittedName>
</protein>
<dbReference type="GO" id="GO:0000731">
    <property type="term" value="P:DNA synthesis involved in DNA repair"/>
    <property type="evidence" value="ECO:0007669"/>
    <property type="project" value="TreeGrafter"/>
</dbReference>
<dbReference type="Proteomes" id="UP000294613">
    <property type="component" value="Unassembled WGS sequence"/>
</dbReference>
<dbReference type="Proteomes" id="UP000702954">
    <property type="component" value="Unassembled WGS sequence"/>
</dbReference>
<sequence length="387" mass="45031">MYYEEIVWEGRKMIVMNVEMDNFFAFRNFRMNMSYPKKIVDSSIKGEFLQGRSNFRYKKVNILMGANATGKTSFGRFLMAVFNFMDTKQFEKITKVIDDTTQDAFFTMDFITNEYAMYRIATRISPGISERYEMADIAVDVQKVEISKKDSYESCCKKFKEIQLQKGNNFVEELEKIRGLSWLFEYPSDSLTRYQIPENHVERYTNILEKTLKALDPSIKKVERIQSVDNAFVIRMKNRNVIMQDGKVVDQEILSSGTKAGIALAMVVASIINGDHGFYYCDEKFSFIHSDIEKAFLSVMIECLKDNDQLFFTTHNTDILDLHLPKHTFAFLKKDIYDEQEPIKCISASDYLKRNTDSLRNAVENDLFSSAPNVEFVYEIANLCQMN</sequence>
<dbReference type="AlphaFoldDB" id="A0A4R3JF16"/>
<name>A0A4R3JF16_9FIRM</name>
<comment type="caution">
    <text evidence="2">The sequence shown here is derived from an EMBL/GenBank/DDBJ whole genome shotgun (WGS) entry which is preliminary data.</text>
</comment>
<evidence type="ECO:0000313" key="3">
    <source>
        <dbReference type="Proteomes" id="UP000294613"/>
    </source>
</evidence>
<dbReference type="Gene3D" id="3.40.50.300">
    <property type="entry name" value="P-loop containing nucleotide triphosphate hydrolases"/>
    <property type="match status" value="1"/>
</dbReference>
<evidence type="ECO:0000313" key="2">
    <source>
        <dbReference type="EMBL" id="TCS64397.1"/>
    </source>
</evidence>
<dbReference type="RefSeq" id="WP_242990046.1">
    <property type="nucleotide sequence ID" value="NZ_AP031411.1"/>
</dbReference>
<gene>
    <name evidence="2" type="ORF">EDD74_1266</name>
    <name evidence="1" type="ORF">FAEUMB_03230</name>
</gene>
<evidence type="ECO:0000313" key="4">
    <source>
        <dbReference type="Proteomes" id="UP000702954"/>
    </source>
</evidence>
<dbReference type="GeneID" id="97508220"/>
<dbReference type="InterPro" id="IPR027417">
    <property type="entry name" value="P-loop_NTPase"/>
</dbReference>